<name>A0AAW2VXR0_9LAMI</name>
<protein>
    <submittedName>
        <fullName evidence="2">Retrovirus-related Pol polyprotein from transposon RE1</fullName>
    </submittedName>
</protein>
<dbReference type="EMBL" id="JACGWN010000009">
    <property type="protein sequence ID" value="KAL0433701.1"/>
    <property type="molecule type" value="Genomic_DNA"/>
</dbReference>
<reference evidence="2" key="2">
    <citation type="journal article" date="2024" name="Plant">
        <title>Genomic evolution and insights into agronomic trait innovations of Sesamum species.</title>
        <authorList>
            <person name="Miao H."/>
            <person name="Wang L."/>
            <person name="Qu L."/>
            <person name="Liu H."/>
            <person name="Sun Y."/>
            <person name="Le M."/>
            <person name="Wang Q."/>
            <person name="Wei S."/>
            <person name="Zheng Y."/>
            <person name="Lin W."/>
            <person name="Duan Y."/>
            <person name="Cao H."/>
            <person name="Xiong S."/>
            <person name="Wang X."/>
            <person name="Wei L."/>
            <person name="Li C."/>
            <person name="Ma Q."/>
            <person name="Ju M."/>
            <person name="Zhao R."/>
            <person name="Li G."/>
            <person name="Mu C."/>
            <person name="Tian Q."/>
            <person name="Mei H."/>
            <person name="Zhang T."/>
            <person name="Gao T."/>
            <person name="Zhang H."/>
        </authorList>
    </citation>
    <scope>NUCLEOTIDE SEQUENCE</scope>
    <source>
        <strain evidence="2">KEN1</strain>
    </source>
</reference>
<dbReference type="Pfam" id="PF07727">
    <property type="entry name" value="RVT_2"/>
    <property type="match status" value="1"/>
</dbReference>
<accession>A0AAW2VXR0</accession>
<comment type="caution">
    <text evidence="2">The sequence shown here is derived from an EMBL/GenBank/DDBJ whole genome shotgun (WGS) entry which is preliminary data.</text>
</comment>
<dbReference type="AlphaFoldDB" id="A0AAW2VXR0"/>
<feature type="domain" description="Reverse transcriptase Ty1/copia-type" evidence="1">
    <location>
        <begin position="67"/>
        <end position="148"/>
    </location>
</feature>
<gene>
    <name evidence="2" type="ORF">Slati_2704400</name>
</gene>
<dbReference type="InterPro" id="IPR013103">
    <property type="entry name" value="RVT_2"/>
</dbReference>
<evidence type="ECO:0000313" key="2">
    <source>
        <dbReference type="EMBL" id="KAL0433701.1"/>
    </source>
</evidence>
<evidence type="ECO:0000259" key="1">
    <source>
        <dbReference type="Pfam" id="PF07727"/>
    </source>
</evidence>
<proteinExistence type="predicted"/>
<organism evidence="2">
    <name type="scientific">Sesamum latifolium</name>
    <dbReference type="NCBI Taxonomy" id="2727402"/>
    <lineage>
        <taxon>Eukaryota</taxon>
        <taxon>Viridiplantae</taxon>
        <taxon>Streptophyta</taxon>
        <taxon>Embryophyta</taxon>
        <taxon>Tracheophyta</taxon>
        <taxon>Spermatophyta</taxon>
        <taxon>Magnoliopsida</taxon>
        <taxon>eudicotyledons</taxon>
        <taxon>Gunneridae</taxon>
        <taxon>Pentapetalae</taxon>
        <taxon>asterids</taxon>
        <taxon>lamiids</taxon>
        <taxon>Lamiales</taxon>
        <taxon>Pedaliaceae</taxon>
        <taxon>Sesamum</taxon>
    </lineage>
</organism>
<sequence>MRDYETGEGLSEEDNEAFLMISTNDPVQFEEAIKSEKWRRAMDAEMEAIQKNNTWELTELPKGAKKYGVDYTELFAPVARIETVRLVLAFTAQRGWTIYQLDVKSTFLHGELTESVFVEQPRGYIQRGKEGKVYKLKKALYGLKQAPRA</sequence>
<reference evidence="2" key="1">
    <citation type="submission" date="2020-06" db="EMBL/GenBank/DDBJ databases">
        <authorList>
            <person name="Li T."/>
            <person name="Hu X."/>
            <person name="Zhang T."/>
            <person name="Song X."/>
            <person name="Zhang H."/>
            <person name="Dai N."/>
            <person name="Sheng W."/>
            <person name="Hou X."/>
            <person name="Wei L."/>
        </authorList>
    </citation>
    <scope>NUCLEOTIDE SEQUENCE</scope>
    <source>
        <strain evidence="2">KEN1</strain>
        <tissue evidence="2">Leaf</tissue>
    </source>
</reference>